<evidence type="ECO:0000313" key="3">
    <source>
        <dbReference type="Proteomes" id="UP001321825"/>
    </source>
</evidence>
<gene>
    <name evidence="2" type="ORF">MIT9_P0158</name>
</gene>
<dbReference type="EMBL" id="AP024714">
    <property type="protein sequence ID" value="BCX80584.1"/>
    <property type="molecule type" value="Genomic_DNA"/>
</dbReference>
<organism evidence="2 3">
    <name type="scientific">Methylomarinovum caldicuralii</name>
    <dbReference type="NCBI Taxonomy" id="438856"/>
    <lineage>
        <taxon>Bacteria</taxon>
        <taxon>Pseudomonadati</taxon>
        <taxon>Pseudomonadota</taxon>
        <taxon>Gammaproteobacteria</taxon>
        <taxon>Methylococcales</taxon>
        <taxon>Methylothermaceae</taxon>
        <taxon>Methylomarinovum</taxon>
    </lineage>
</organism>
<dbReference type="Proteomes" id="UP001321825">
    <property type="component" value="Chromosome"/>
</dbReference>
<evidence type="ECO:0000313" key="2">
    <source>
        <dbReference type="EMBL" id="BCX80584.1"/>
    </source>
</evidence>
<proteinExistence type="predicted"/>
<dbReference type="AlphaFoldDB" id="A0AAU9C828"/>
<reference evidence="3" key="1">
    <citation type="journal article" date="2024" name="Int. J. Syst. Evol. Microbiol.">
        <title>Methylomarinovum tepidoasis sp. nov., a moderately thermophilic methanotroph of the family Methylothermaceae isolated from a deep-sea hydrothermal field.</title>
        <authorList>
            <person name="Hirayama H."/>
            <person name="Takaki Y."/>
            <person name="Abe M."/>
            <person name="Miyazaki M."/>
            <person name="Uematsu K."/>
            <person name="Matsui Y."/>
            <person name="Takai K."/>
        </authorList>
    </citation>
    <scope>NUCLEOTIDE SEQUENCE [LARGE SCALE GENOMIC DNA]</scope>
    <source>
        <strain evidence="3">IT-9</strain>
    </source>
</reference>
<evidence type="ECO:0000256" key="1">
    <source>
        <dbReference type="SAM" id="MobiDB-lite"/>
    </source>
</evidence>
<name>A0AAU9C828_9GAMM</name>
<sequence length="411" mass="46878">MEELLQRRLTRMFGRNHHFAGIHVFTPSSDIPDEYGSGPRLVVLSPDAPYSRSADNPAFAAAVEILRNRGDQPRQKQNRLVFLAPDFDVLGRTKDQAKTFLAWDSIVTDIESGVLNQDISHLNQSKRSRDNADQALDQLIRETWKWLIAPVEEFVKGKPQLDWEAVPIPSTAPNLVEAIEDKLREEEWVIYEWSPIHLRHLLKQWYFKDDVTEVSALKVWQDSCHYLYLPRLLNDQVFRDAIAKGVETEDYFGFASGKEGDRYLGFVFGQPASIQLTESSLLIEREAALAWRERIESIRQPHTEEGDRRSKKEEEKTPGRPGDKGIGSKAASVKKQFYGTVTLDPIKAKMDFATLIDEVVQQFTAKPGVDVKISVEIQAQSKEGFDESLQRIVKENCNVLKFDSAEFEGED</sequence>
<feature type="region of interest" description="Disordered" evidence="1">
    <location>
        <begin position="300"/>
        <end position="328"/>
    </location>
</feature>
<dbReference type="KEGG" id="mcau:MIT9_P0158"/>
<feature type="compositionally biased region" description="Basic and acidic residues" evidence="1">
    <location>
        <begin position="300"/>
        <end position="323"/>
    </location>
</feature>
<protein>
    <submittedName>
        <fullName evidence="2">Uncharacterized protein</fullName>
    </submittedName>
</protein>
<dbReference type="RefSeq" id="WP_317705552.1">
    <property type="nucleotide sequence ID" value="NZ_AP024714.1"/>
</dbReference>
<accession>A0AAU9C828</accession>
<keyword evidence="3" id="KW-1185">Reference proteome</keyword>